<name>A0A6J7U3W5_9ZZZZ</name>
<evidence type="ECO:0000313" key="1">
    <source>
        <dbReference type="EMBL" id="CAB5059457.1"/>
    </source>
</evidence>
<sequence length="77" mass="8016">MASADNEPAIAPAAISAFTFIPTPSRVSDTGETIGMKPAFISEIKISGLTPITSPTWPMLFISPFTKTNLGTTSSNA</sequence>
<dbReference type="EMBL" id="CAFBQT010000011">
    <property type="protein sequence ID" value="CAB5059457.1"/>
    <property type="molecule type" value="Genomic_DNA"/>
</dbReference>
<protein>
    <submittedName>
        <fullName evidence="1">Unannotated protein</fullName>
    </submittedName>
</protein>
<gene>
    <name evidence="1" type="ORF">UFOPK4355_00183</name>
</gene>
<accession>A0A6J7U3W5</accession>
<dbReference type="AlphaFoldDB" id="A0A6J7U3W5"/>
<proteinExistence type="predicted"/>
<reference evidence="1" key="1">
    <citation type="submission" date="2020-05" db="EMBL/GenBank/DDBJ databases">
        <authorList>
            <person name="Chiriac C."/>
            <person name="Salcher M."/>
            <person name="Ghai R."/>
            <person name="Kavagutti S V."/>
        </authorList>
    </citation>
    <scope>NUCLEOTIDE SEQUENCE</scope>
</reference>
<organism evidence="1">
    <name type="scientific">freshwater metagenome</name>
    <dbReference type="NCBI Taxonomy" id="449393"/>
    <lineage>
        <taxon>unclassified sequences</taxon>
        <taxon>metagenomes</taxon>
        <taxon>ecological metagenomes</taxon>
    </lineage>
</organism>